<gene>
    <name evidence="4" type="ORF">SAMN05444584_0499</name>
</gene>
<feature type="domain" description="Aminoglycoside phosphotransferase" evidence="3">
    <location>
        <begin position="24"/>
        <end position="242"/>
    </location>
</feature>
<dbReference type="Gene3D" id="3.30.200.20">
    <property type="entry name" value="Phosphorylase Kinase, domain 1"/>
    <property type="match status" value="1"/>
</dbReference>
<evidence type="ECO:0000256" key="1">
    <source>
        <dbReference type="ARBA" id="ARBA00022741"/>
    </source>
</evidence>
<dbReference type="EMBL" id="FZLN01000001">
    <property type="protein sequence ID" value="SNQ28575.1"/>
    <property type="molecule type" value="Genomic_DNA"/>
</dbReference>
<reference evidence="5" key="1">
    <citation type="submission" date="2017-06" db="EMBL/GenBank/DDBJ databases">
        <authorList>
            <person name="Varghese N."/>
            <person name="Submissions S."/>
        </authorList>
    </citation>
    <scope>NUCLEOTIDE SEQUENCE [LARGE SCALE GENOMIC DNA]</scope>
    <source>
        <strain evidence="5">ANC 5114</strain>
    </source>
</reference>
<sequence length="335" mass="39417">MNIQREQLIQAWLTTVLCSDQFKIKYLAGDASFRRYARVYFEEKSFILMDAPPEQEDCIPFVSIDEYLDQHDVRVPHIEAKDLVLGVLLLEDFGDIVLAKNLNQHSVDPYYQQCFLQLLQLQTIEPNHLFPTYSHEKLWAEMELFNAWTLPSLGIQFDESAQAIVKHAFQALVDNAIMQPQVIVHRDFHSRNLMVLEHEQQLGVIDFQDAVVGPDTYDLISLVRDAYVQWDEPRVIDWITEFYELLPASSKVNRSLAQFIQDADFISLQRHIKILGIFVRLYERDGKQNYLADLPLVMWYVVQISQKYPELHDFYLLLEQYVLPKFYAKYGQYKV</sequence>
<organism evidence="4 5">
    <name type="scientific">Acinetobacter apis</name>
    <dbReference type="NCBI Taxonomy" id="1229165"/>
    <lineage>
        <taxon>Bacteria</taxon>
        <taxon>Pseudomonadati</taxon>
        <taxon>Pseudomonadota</taxon>
        <taxon>Gammaproteobacteria</taxon>
        <taxon>Moraxellales</taxon>
        <taxon>Moraxellaceae</taxon>
        <taxon>Acinetobacter</taxon>
    </lineage>
</organism>
<dbReference type="OrthoDB" id="9809275at2"/>
<keyword evidence="2" id="KW-0067">ATP-binding</keyword>
<dbReference type="InterPro" id="IPR002575">
    <property type="entry name" value="Aminoglycoside_PTrfase"/>
</dbReference>
<dbReference type="RefSeq" id="WP_088822616.1">
    <property type="nucleotide sequence ID" value="NZ_FZLN01000001.1"/>
</dbReference>
<dbReference type="SUPFAM" id="SSF56112">
    <property type="entry name" value="Protein kinase-like (PK-like)"/>
    <property type="match status" value="1"/>
</dbReference>
<evidence type="ECO:0000313" key="5">
    <source>
        <dbReference type="Proteomes" id="UP000243463"/>
    </source>
</evidence>
<protein>
    <recommendedName>
        <fullName evidence="3">Aminoglycoside phosphotransferase domain-containing protein</fullName>
    </recommendedName>
</protein>
<keyword evidence="5" id="KW-1185">Reference proteome</keyword>
<accession>A0A217EDJ1</accession>
<dbReference type="AlphaFoldDB" id="A0A217EDJ1"/>
<evidence type="ECO:0000256" key="2">
    <source>
        <dbReference type="ARBA" id="ARBA00022840"/>
    </source>
</evidence>
<evidence type="ECO:0000313" key="4">
    <source>
        <dbReference type="EMBL" id="SNQ28575.1"/>
    </source>
</evidence>
<dbReference type="PANTHER" id="PTHR33540">
    <property type="entry name" value="TRNA THREONYLCARBAMOYLADENOSINE BIOSYNTHESIS PROTEIN TSAE"/>
    <property type="match status" value="1"/>
</dbReference>
<name>A0A217EDJ1_9GAMM</name>
<keyword evidence="1" id="KW-0547">Nucleotide-binding</keyword>
<dbReference type="Proteomes" id="UP000243463">
    <property type="component" value="Unassembled WGS sequence"/>
</dbReference>
<evidence type="ECO:0000259" key="3">
    <source>
        <dbReference type="Pfam" id="PF01636"/>
    </source>
</evidence>
<dbReference type="PANTHER" id="PTHR33540:SF1">
    <property type="entry name" value="N-ACETYLMURAMATE_N-ACETYLGLUCOSAMINE KINASE"/>
    <property type="match status" value="1"/>
</dbReference>
<dbReference type="Gene3D" id="3.90.1200.10">
    <property type="match status" value="1"/>
</dbReference>
<dbReference type="GO" id="GO:0005524">
    <property type="term" value="F:ATP binding"/>
    <property type="evidence" value="ECO:0007669"/>
    <property type="project" value="UniProtKB-KW"/>
</dbReference>
<dbReference type="InterPro" id="IPR011009">
    <property type="entry name" value="Kinase-like_dom_sf"/>
</dbReference>
<dbReference type="Pfam" id="PF01636">
    <property type="entry name" value="APH"/>
    <property type="match status" value="1"/>
</dbReference>
<proteinExistence type="predicted"/>